<dbReference type="HOGENOM" id="CLU_014322_3_1_9"/>
<dbReference type="RefSeq" id="WP_023921020.1">
    <property type="nucleotide sequence ID" value="NZ_CAXSLU010000027.1"/>
</dbReference>
<dbReference type="PROSITE" id="PS51257">
    <property type="entry name" value="PROKAR_LIPOPROTEIN"/>
    <property type="match status" value="1"/>
</dbReference>
<dbReference type="PATRIC" id="fig|1073376.3.peg.634"/>
<dbReference type="InterPro" id="IPR050695">
    <property type="entry name" value="N-acetylmuramoyl_amidase_3"/>
</dbReference>
<evidence type="ECO:0000256" key="1">
    <source>
        <dbReference type="ARBA" id="ARBA00022801"/>
    </source>
</evidence>
<dbReference type="PANTHER" id="PTHR30404">
    <property type="entry name" value="N-ACETYLMURAMOYL-L-ALANINE AMIDASE"/>
    <property type="match status" value="1"/>
</dbReference>
<dbReference type="Pfam" id="PF01520">
    <property type="entry name" value="Amidase_3"/>
    <property type="match status" value="1"/>
</dbReference>
<name>V8CB27_9FIRM</name>
<dbReference type="InterPro" id="IPR002508">
    <property type="entry name" value="MurNAc-LAA_cat"/>
</dbReference>
<keyword evidence="3" id="KW-0732">Signal</keyword>
<sequence length="280" mass="30083">MKCKKLVCGCMVFMLIFGMCACGKKEKAKEAAPDLVLELPKEKENSASDSEETVSGMDEATQNEDIPEKKGILIAIDPGHQAPDVDMSAKEPNAPGSNVMKAKATGGTSGRYSGIAEYELNLAISLMLREALQNEGYDVIMTREDNETAISNAERATMANDAGADIAIRIHANGSENSSANGALVLIGSAGNPYVGNLYDESNRLAQDVLDNYCAATGMANQGIQVNDTMTGINWSKIPVIILEMGFMTNQQDDLNMADSAYRQKMVEGIVSGVNEYYQQ</sequence>
<feature type="signal peptide" evidence="3">
    <location>
        <begin position="1"/>
        <end position="21"/>
    </location>
</feature>
<feature type="domain" description="MurNAc-LAA" evidence="4">
    <location>
        <begin position="156"/>
        <end position="275"/>
    </location>
</feature>
<dbReference type="PANTHER" id="PTHR30404:SF0">
    <property type="entry name" value="N-ACETYLMURAMOYL-L-ALANINE AMIDASE AMIC"/>
    <property type="match status" value="1"/>
</dbReference>
<dbReference type="STRING" id="1073376.HMPREF1202_00613"/>
<dbReference type="GO" id="GO:0008745">
    <property type="term" value="F:N-acetylmuramoyl-L-alanine amidase activity"/>
    <property type="evidence" value="ECO:0007669"/>
    <property type="project" value="InterPro"/>
</dbReference>
<accession>V8CB27</accession>
<feature type="chain" id="PRO_5038805928" description="MurNAc-LAA domain-containing protein" evidence="3">
    <location>
        <begin position="22"/>
        <end position="280"/>
    </location>
</feature>
<dbReference type="GO" id="GO:0030288">
    <property type="term" value="C:outer membrane-bounded periplasmic space"/>
    <property type="evidence" value="ECO:0007669"/>
    <property type="project" value="TreeGrafter"/>
</dbReference>
<evidence type="ECO:0000259" key="4">
    <source>
        <dbReference type="SMART" id="SM00646"/>
    </source>
</evidence>
<dbReference type="SUPFAM" id="SSF53187">
    <property type="entry name" value="Zn-dependent exopeptidases"/>
    <property type="match status" value="1"/>
</dbReference>
<dbReference type="GO" id="GO:0009253">
    <property type="term" value="P:peptidoglycan catabolic process"/>
    <property type="evidence" value="ECO:0007669"/>
    <property type="project" value="InterPro"/>
</dbReference>
<evidence type="ECO:0000313" key="6">
    <source>
        <dbReference type="Proteomes" id="UP000018683"/>
    </source>
</evidence>
<dbReference type="Proteomes" id="UP000018683">
    <property type="component" value="Unassembled WGS sequence"/>
</dbReference>
<dbReference type="GeneID" id="77334779"/>
<evidence type="ECO:0000256" key="3">
    <source>
        <dbReference type="SAM" id="SignalP"/>
    </source>
</evidence>
<dbReference type="EMBL" id="AZJE01000007">
    <property type="protein sequence ID" value="ETD24549.1"/>
    <property type="molecule type" value="Genomic_DNA"/>
</dbReference>
<organism evidence="5 6">
    <name type="scientific">[Ruminococcus] lactaris CC59_002D</name>
    <dbReference type="NCBI Taxonomy" id="1073376"/>
    <lineage>
        <taxon>Bacteria</taxon>
        <taxon>Bacillati</taxon>
        <taxon>Bacillota</taxon>
        <taxon>Clostridia</taxon>
        <taxon>Lachnospirales</taxon>
        <taxon>Lachnospiraceae</taxon>
        <taxon>Mediterraneibacter</taxon>
    </lineage>
</organism>
<protein>
    <recommendedName>
        <fullName evidence="4">MurNAc-LAA domain-containing protein</fullName>
    </recommendedName>
</protein>
<gene>
    <name evidence="5" type="ORF">HMPREF1202_00613</name>
</gene>
<evidence type="ECO:0000256" key="2">
    <source>
        <dbReference type="SAM" id="MobiDB-lite"/>
    </source>
</evidence>
<dbReference type="AlphaFoldDB" id="V8CB27"/>
<dbReference type="CDD" id="cd02696">
    <property type="entry name" value="MurNAc-LAA"/>
    <property type="match status" value="1"/>
</dbReference>
<feature type="region of interest" description="Disordered" evidence="2">
    <location>
        <begin position="39"/>
        <end position="62"/>
    </location>
</feature>
<evidence type="ECO:0000313" key="5">
    <source>
        <dbReference type="EMBL" id="ETD24549.1"/>
    </source>
</evidence>
<keyword evidence="1" id="KW-0378">Hydrolase</keyword>
<reference evidence="5 6" key="1">
    <citation type="submission" date="2013-10" db="EMBL/GenBank/DDBJ databases">
        <title>The Genome Sequence of Ruminococcus lactaris CC59_002D.</title>
        <authorList>
            <consortium name="The Broad Institute Genomics Platform"/>
            <person name="Earl A."/>
            <person name="Allen-Vercoe E."/>
            <person name="Daigneault M."/>
            <person name="Young S.K."/>
            <person name="Zeng Q."/>
            <person name="Gargeya S."/>
            <person name="Fitzgerald M."/>
            <person name="Abouelleil A."/>
            <person name="Alvarado L."/>
            <person name="Chapman S.B."/>
            <person name="Gainer-Dewar J."/>
            <person name="Goldberg J."/>
            <person name="Griggs A."/>
            <person name="Gujja S."/>
            <person name="Hansen M."/>
            <person name="Howarth C."/>
            <person name="Imamovic A."/>
            <person name="Ireland A."/>
            <person name="Larimer J."/>
            <person name="McCowan C."/>
            <person name="Murphy C."/>
            <person name="Pearson M."/>
            <person name="Poon T.W."/>
            <person name="Priest M."/>
            <person name="Roberts A."/>
            <person name="Saif S."/>
            <person name="Shea T."/>
            <person name="Sykes S."/>
            <person name="Wortman J."/>
            <person name="Nusbaum C."/>
            <person name="Birren B."/>
        </authorList>
    </citation>
    <scope>NUCLEOTIDE SEQUENCE [LARGE SCALE GENOMIC DNA]</scope>
    <source>
        <strain evidence="5 6">CC59_002D</strain>
    </source>
</reference>
<comment type="caution">
    <text evidence="5">The sequence shown here is derived from an EMBL/GenBank/DDBJ whole genome shotgun (WGS) entry which is preliminary data.</text>
</comment>
<dbReference type="Gene3D" id="3.40.630.40">
    <property type="entry name" value="Zn-dependent exopeptidases"/>
    <property type="match status" value="1"/>
</dbReference>
<dbReference type="SMART" id="SM00646">
    <property type="entry name" value="Ami_3"/>
    <property type="match status" value="1"/>
</dbReference>
<proteinExistence type="predicted"/>